<dbReference type="AlphaFoldDB" id="A0AA40FCN2"/>
<organism evidence="1 2">
    <name type="scientific">Melipona bicolor</name>
    <dbReference type="NCBI Taxonomy" id="60889"/>
    <lineage>
        <taxon>Eukaryota</taxon>
        <taxon>Metazoa</taxon>
        <taxon>Ecdysozoa</taxon>
        <taxon>Arthropoda</taxon>
        <taxon>Hexapoda</taxon>
        <taxon>Insecta</taxon>
        <taxon>Pterygota</taxon>
        <taxon>Neoptera</taxon>
        <taxon>Endopterygota</taxon>
        <taxon>Hymenoptera</taxon>
        <taxon>Apocrita</taxon>
        <taxon>Aculeata</taxon>
        <taxon>Apoidea</taxon>
        <taxon>Anthophila</taxon>
        <taxon>Apidae</taxon>
        <taxon>Melipona</taxon>
    </lineage>
</organism>
<gene>
    <name evidence="1" type="ORF">K0M31_018944</name>
</gene>
<evidence type="ECO:0000313" key="1">
    <source>
        <dbReference type="EMBL" id="KAK1116543.1"/>
    </source>
</evidence>
<dbReference type="EMBL" id="JAHYIQ010000070">
    <property type="protein sequence ID" value="KAK1116543.1"/>
    <property type="molecule type" value="Genomic_DNA"/>
</dbReference>
<proteinExistence type="predicted"/>
<protein>
    <submittedName>
        <fullName evidence="1">Uncharacterized protein</fullName>
    </submittedName>
</protein>
<reference evidence="1" key="1">
    <citation type="submission" date="2021-10" db="EMBL/GenBank/DDBJ databases">
        <title>Melipona bicolor Genome sequencing and assembly.</title>
        <authorList>
            <person name="Araujo N.S."/>
            <person name="Arias M.C."/>
        </authorList>
    </citation>
    <scope>NUCLEOTIDE SEQUENCE</scope>
    <source>
        <strain evidence="1">USP_2M_L1-L4_2017</strain>
        <tissue evidence="1">Whole body</tissue>
    </source>
</reference>
<sequence length="102" mass="11692">MYTLHLDTYFEFDLNNRRDEYLSRRPREKSLTLSTAASNPHPYFLSFSRNTLLLQLNASSGRVVSSRPFHHSLFSLRVALSSVLIVSWSVNEFLRAIGTSSP</sequence>
<dbReference type="Proteomes" id="UP001177670">
    <property type="component" value="Unassembled WGS sequence"/>
</dbReference>
<name>A0AA40FCN2_9HYME</name>
<comment type="caution">
    <text evidence="1">The sequence shown here is derived from an EMBL/GenBank/DDBJ whole genome shotgun (WGS) entry which is preliminary data.</text>
</comment>
<accession>A0AA40FCN2</accession>
<evidence type="ECO:0000313" key="2">
    <source>
        <dbReference type="Proteomes" id="UP001177670"/>
    </source>
</evidence>
<keyword evidence="2" id="KW-1185">Reference proteome</keyword>